<dbReference type="SUPFAM" id="SSF53901">
    <property type="entry name" value="Thiolase-like"/>
    <property type="match status" value="2"/>
</dbReference>
<evidence type="ECO:0000256" key="5">
    <source>
        <dbReference type="ARBA" id="ARBA00022519"/>
    </source>
</evidence>
<feature type="domain" description="Ketosynthase family 3 (KS3)" evidence="14">
    <location>
        <begin position="1"/>
        <end position="399"/>
    </location>
</feature>
<keyword evidence="9" id="KW-0472">Membrane</keyword>
<evidence type="ECO:0000256" key="8">
    <source>
        <dbReference type="ARBA" id="ARBA00022989"/>
    </source>
</evidence>
<dbReference type="Gene3D" id="3.40.47.10">
    <property type="match status" value="2"/>
</dbReference>
<reference evidence="16" key="1">
    <citation type="journal article" date="2019" name="Int. J. Syst. Evol. Microbiol.">
        <title>The Global Catalogue of Microorganisms (GCM) 10K type strain sequencing project: providing services to taxonomists for standard genome sequencing and annotation.</title>
        <authorList>
            <consortium name="The Broad Institute Genomics Platform"/>
            <consortium name="The Broad Institute Genome Sequencing Center for Infectious Disease"/>
            <person name="Wu L."/>
            <person name="Ma J."/>
        </authorList>
    </citation>
    <scope>NUCLEOTIDE SEQUENCE [LARGE SCALE GENOMIC DNA]</scope>
    <source>
        <strain evidence="16">CCM 7491</strain>
    </source>
</reference>
<dbReference type="InterPro" id="IPR020841">
    <property type="entry name" value="PKS_Beta-ketoAc_synthase_dom"/>
</dbReference>
<evidence type="ECO:0000256" key="4">
    <source>
        <dbReference type="ARBA" id="ARBA00022475"/>
    </source>
</evidence>
<evidence type="ECO:0000256" key="6">
    <source>
        <dbReference type="ARBA" id="ARBA00022679"/>
    </source>
</evidence>
<dbReference type="SMART" id="SM00825">
    <property type="entry name" value="PKS_KS"/>
    <property type="match status" value="1"/>
</dbReference>
<dbReference type="PROSITE" id="PS00606">
    <property type="entry name" value="KS3_1"/>
    <property type="match status" value="1"/>
</dbReference>
<evidence type="ECO:0000256" key="10">
    <source>
        <dbReference type="ARBA" id="ARBA00037576"/>
    </source>
</evidence>
<evidence type="ECO:0000256" key="1">
    <source>
        <dbReference type="ARBA" id="ARBA00004533"/>
    </source>
</evidence>
<comment type="caution">
    <text evidence="15">The sequence shown here is derived from an EMBL/GenBank/DDBJ whole genome shotgun (WGS) entry which is preliminary data.</text>
</comment>
<keyword evidence="8" id="KW-1133">Transmembrane helix</keyword>
<dbReference type="EMBL" id="JBHRVU010000004">
    <property type="protein sequence ID" value="MFC3441167.1"/>
    <property type="molecule type" value="Genomic_DNA"/>
</dbReference>
<dbReference type="InterPro" id="IPR016039">
    <property type="entry name" value="Thiolase-like"/>
</dbReference>
<dbReference type="RefSeq" id="WP_380794810.1">
    <property type="nucleotide sequence ID" value="NZ_JBHRVU010000004.1"/>
</dbReference>
<evidence type="ECO:0000256" key="12">
    <source>
        <dbReference type="ARBA" id="ARBA00041756"/>
    </source>
</evidence>
<dbReference type="Pfam" id="PF00109">
    <property type="entry name" value="ketoacyl-synt"/>
    <property type="match status" value="1"/>
</dbReference>
<evidence type="ECO:0000259" key="14">
    <source>
        <dbReference type="PROSITE" id="PS52004"/>
    </source>
</evidence>
<dbReference type="PROSITE" id="PS52004">
    <property type="entry name" value="KS3_2"/>
    <property type="match status" value="1"/>
</dbReference>
<dbReference type="PANTHER" id="PTHR11712:SF352">
    <property type="entry name" value="3-OXOACYL-[ACYL-CARRIER-PROTEIN] SYNTHASE"/>
    <property type="match status" value="1"/>
</dbReference>
<dbReference type="InterPro" id="IPR014030">
    <property type="entry name" value="Ketoacyl_synth_N"/>
</dbReference>
<proteinExistence type="inferred from homology"/>
<dbReference type="CDD" id="cd00834">
    <property type="entry name" value="KAS_I_II"/>
    <property type="match status" value="1"/>
</dbReference>
<comment type="subcellular location">
    <subcellularLocation>
        <location evidence="1">Cell inner membrane</location>
    </subcellularLocation>
</comment>
<evidence type="ECO:0000313" key="15">
    <source>
        <dbReference type="EMBL" id="MFC3441167.1"/>
    </source>
</evidence>
<comment type="similarity">
    <text evidence="2 13">Belongs to the thiolase-like superfamily. Beta-ketoacyl-ACP synthases family.</text>
</comment>
<comment type="function">
    <text evidence="10">Proposed to synthesize NOD factor fatty acyl chain. Involved in the synthesis of a highly unsaturated fatty acid moiety, which forms part of a lipo-oligosaccharide that is responsible for host specificity.</text>
</comment>
<dbReference type="InterPro" id="IPR000794">
    <property type="entry name" value="Beta-ketoacyl_synthase"/>
</dbReference>
<evidence type="ECO:0000256" key="13">
    <source>
        <dbReference type="RuleBase" id="RU003694"/>
    </source>
</evidence>
<keyword evidence="7" id="KW-0812">Transmembrane</keyword>
<evidence type="ECO:0000256" key="3">
    <source>
        <dbReference type="ARBA" id="ARBA00022458"/>
    </source>
</evidence>
<evidence type="ECO:0000313" key="16">
    <source>
        <dbReference type="Proteomes" id="UP001595681"/>
    </source>
</evidence>
<name>A0ABV7NFN1_9SPHN</name>
<accession>A0ABV7NFN1</accession>
<keyword evidence="5" id="KW-0997">Cell inner membrane</keyword>
<keyword evidence="16" id="KW-1185">Reference proteome</keyword>
<dbReference type="InterPro" id="IPR014031">
    <property type="entry name" value="Ketoacyl_synth_C"/>
</dbReference>
<dbReference type="Pfam" id="PF02801">
    <property type="entry name" value="Ketoacyl-synt_C"/>
    <property type="match status" value="1"/>
</dbReference>
<keyword evidence="6 13" id="KW-0808">Transferase</keyword>
<evidence type="ECO:0000256" key="2">
    <source>
        <dbReference type="ARBA" id="ARBA00008467"/>
    </source>
</evidence>
<protein>
    <recommendedName>
        <fullName evidence="11">Nodulation protein E</fullName>
    </recommendedName>
    <alternativeName>
        <fullName evidence="12">Host-specificity of nodulation protein B</fullName>
    </alternativeName>
</protein>
<organism evidence="15 16">
    <name type="scientific">Sphingobium rhizovicinum</name>
    <dbReference type="NCBI Taxonomy" id="432308"/>
    <lineage>
        <taxon>Bacteria</taxon>
        <taxon>Pseudomonadati</taxon>
        <taxon>Pseudomonadota</taxon>
        <taxon>Alphaproteobacteria</taxon>
        <taxon>Sphingomonadales</taxon>
        <taxon>Sphingomonadaceae</taxon>
        <taxon>Sphingobium</taxon>
    </lineage>
</organism>
<gene>
    <name evidence="15" type="ORF">ACFOKF_08145</name>
</gene>
<keyword evidence="4" id="KW-1003">Cell membrane</keyword>
<dbReference type="InterPro" id="IPR018201">
    <property type="entry name" value="Ketoacyl_synth_AS"/>
</dbReference>
<evidence type="ECO:0000256" key="7">
    <source>
        <dbReference type="ARBA" id="ARBA00022692"/>
    </source>
</evidence>
<dbReference type="Proteomes" id="UP001595681">
    <property type="component" value="Unassembled WGS sequence"/>
</dbReference>
<sequence>MKRVAITGLGAVSAAGIDVPSTWAAVRDGKSAIRPLQMERSDYVNCRIAAQALDFNPADHFTAKQLVPLDRFAQMAIVAAREALKDCGADPQSDVVRQSGAIVGVGVGGMHTLDDAYYRVYHDDVRRVHPLSVPRLMANAAASQVSMHLGLRGMTYSVASACASGTHAIGQAFQMVRSGATRMTLCGGSEACITPGTIVAWEALRVLAIETCRPFSRNRSGLVLGEGAAMLVLEEWDHAVARGATIHAEMLGFGGNADAGDLTSPDQDNVVAAMEMAIADAGLRPADIGYVNAHGTGTTMNDRVESAAIRAVFGDRPPPISSSKGVLGHSLGATGALEAVITAIALRDQIVPPTANCNDPDPDLGVDMVAEGPRATSFSAAISNSFAFGGLNAVLALGRA</sequence>
<evidence type="ECO:0000256" key="9">
    <source>
        <dbReference type="ARBA" id="ARBA00023136"/>
    </source>
</evidence>
<evidence type="ECO:0000256" key="11">
    <source>
        <dbReference type="ARBA" id="ARBA00039445"/>
    </source>
</evidence>
<keyword evidence="3" id="KW-0536">Nodulation</keyword>
<dbReference type="PANTHER" id="PTHR11712">
    <property type="entry name" value="POLYKETIDE SYNTHASE-RELATED"/>
    <property type="match status" value="1"/>
</dbReference>
<dbReference type="NCBIfam" id="NF005589">
    <property type="entry name" value="PRK07314.1"/>
    <property type="match status" value="1"/>
</dbReference>